<gene>
    <name evidence="2" type="ORF">C2R22_05480</name>
</gene>
<feature type="transmembrane region" description="Helical" evidence="1">
    <location>
        <begin position="44"/>
        <end position="66"/>
    </location>
</feature>
<keyword evidence="3" id="KW-1185">Reference proteome</keyword>
<evidence type="ECO:0000256" key="1">
    <source>
        <dbReference type="SAM" id="Phobius"/>
    </source>
</evidence>
<proteinExistence type="predicted"/>
<accession>A0A2I8VGW7</accession>
<feature type="transmembrane region" description="Helical" evidence="1">
    <location>
        <begin position="20"/>
        <end position="38"/>
    </location>
</feature>
<dbReference type="GeneID" id="35591520"/>
<dbReference type="KEGG" id="srub:C2R22_05480"/>
<keyword evidence="1" id="KW-0812">Transmembrane</keyword>
<sequence length="101" mass="9866">MIKDSGPKVSAAGTSSTGALAVTFLVGIDASVVAGLAGSLSPDVLPLAVVLSSVSAFRGLVLDLVIGAVSGRDTGSTLHGLVGLVGWFCGSLLAAVVTVWD</sequence>
<reference evidence="2 3" key="1">
    <citation type="submission" date="2018-01" db="EMBL/GenBank/DDBJ databases">
        <title>Complete genome sequence of Salinigranum rubrum GX10T, an extremely halophilic archaeon isolated from a marine solar saltern.</title>
        <authorList>
            <person name="Han S."/>
        </authorList>
    </citation>
    <scope>NUCLEOTIDE SEQUENCE [LARGE SCALE GENOMIC DNA]</scope>
    <source>
        <strain evidence="2 3">GX10</strain>
    </source>
</reference>
<dbReference type="EMBL" id="CP026309">
    <property type="protein sequence ID" value="AUV81177.1"/>
    <property type="molecule type" value="Genomic_DNA"/>
</dbReference>
<protein>
    <submittedName>
        <fullName evidence="2">Uncharacterized protein</fullName>
    </submittedName>
</protein>
<name>A0A2I8VGW7_9EURY</name>
<keyword evidence="1" id="KW-0472">Membrane</keyword>
<evidence type="ECO:0000313" key="2">
    <source>
        <dbReference type="EMBL" id="AUV81177.1"/>
    </source>
</evidence>
<evidence type="ECO:0000313" key="3">
    <source>
        <dbReference type="Proteomes" id="UP000236584"/>
    </source>
</evidence>
<feature type="transmembrane region" description="Helical" evidence="1">
    <location>
        <begin position="78"/>
        <end position="100"/>
    </location>
</feature>
<dbReference type="RefSeq" id="WP_103424865.1">
    <property type="nucleotide sequence ID" value="NZ_CP026309.1"/>
</dbReference>
<organism evidence="2 3">
    <name type="scientific">Salinigranum rubrum</name>
    <dbReference type="NCBI Taxonomy" id="755307"/>
    <lineage>
        <taxon>Archaea</taxon>
        <taxon>Methanobacteriati</taxon>
        <taxon>Methanobacteriota</taxon>
        <taxon>Stenosarchaea group</taxon>
        <taxon>Halobacteria</taxon>
        <taxon>Halobacteriales</taxon>
        <taxon>Haloferacaceae</taxon>
        <taxon>Salinigranum</taxon>
    </lineage>
</organism>
<dbReference type="Proteomes" id="UP000236584">
    <property type="component" value="Chromosome"/>
</dbReference>
<keyword evidence="1" id="KW-1133">Transmembrane helix</keyword>
<dbReference type="AlphaFoldDB" id="A0A2I8VGW7"/>